<dbReference type="PANTHER" id="PTHR22912:SF217">
    <property type="entry name" value="DIHYDROLIPOYL DEHYDROGENASE"/>
    <property type="match status" value="1"/>
</dbReference>
<keyword evidence="9 13" id="KW-0520">NAD</keyword>
<name>A0ABW4CDT7_9BACL</name>
<proteinExistence type="inferred from homology"/>
<evidence type="ECO:0000256" key="11">
    <source>
        <dbReference type="ARBA" id="ARBA00023284"/>
    </source>
</evidence>
<evidence type="ECO:0000259" key="14">
    <source>
        <dbReference type="Pfam" id="PF02852"/>
    </source>
</evidence>
<dbReference type="PROSITE" id="PS00076">
    <property type="entry name" value="PYRIDINE_REDOX_1"/>
    <property type="match status" value="1"/>
</dbReference>
<keyword evidence="7 13" id="KW-0274">FAD</keyword>
<dbReference type="EC" id="1.8.1.4" evidence="3 13"/>
<evidence type="ECO:0000256" key="1">
    <source>
        <dbReference type="ARBA" id="ARBA00004496"/>
    </source>
</evidence>
<comment type="miscellaneous">
    <text evidence="13">The active site is a redox-active disulfide bond.</text>
</comment>
<evidence type="ECO:0000256" key="5">
    <source>
        <dbReference type="ARBA" id="ARBA00022490"/>
    </source>
</evidence>
<dbReference type="InterPro" id="IPR012999">
    <property type="entry name" value="Pyr_OxRdtase_I_AS"/>
</dbReference>
<keyword evidence="10" id="KW-1015">Disulfide bond</keyword>
<evidence type="ECO:0000256" key="8">
    <source>
        <dbReference type="ARBA" id="ARBA00023002"/>
    </source>
</evidence>
<feature type="domain" description="Pyridine nucleotide-disulphide oxidoreductase dimerisation" evidence="14">
    <location>
        <begin position="355"/>
        <end position="462"/>
    </location>
</feature>
<dbReference type="EMBL" id="JBHTNU010000017">
    <property type="protein sequence ID" value="MFD1428096.1"/>
    <property type="molecule type" value="Genomic_DNA"/>
</dbReference>
<dbReference type="NCBIfam" id="TIGR01350">
    <property type="entry name" value="lipoamide_DH"/>
    <property type="match status" value="1"/>
</dbReference>
<evidence type="ECO:0000313" key="17">
    <source>
        <dbReference type="Proteomes" id="UP001597282"/>
    </source>
</evidence>
<dbReference type="GO" id="GO:0004148">
    <property type="term" value="F:dihydrolipoyl dehydrogenase (NADH) activity"/>
    <property type="evidence" value="ECO:0007669"/>
    <property type="project" value="UniProtKB-EC"/>
</dbReference>
<dbReference type="SUPFAM" id="SSF55424">
    <property type="entry name" value="FAD/NAD-linked reductases, dimerisation (C-terminal) domain"/>
    <property type="match status" value="1"/>
</dbReference>
<dbReference type="Gene3D" id="3.50.50.60">
    <property type="entry name" value="FAD/NAD(P)-binding domain"/>
    <property type="match status" value="2"/>
</dbReference>
<dbReference type="PRINTS" id="PR00411">
    <property type="entry name" value="PNDRDTASEI"/>
</dbReference>
<protein>
    <recommendedName>
        <fullName evidence="4 13">Dihydrolipoyl dehydrogenase</fullName>
        <ecNumber evidence="3 13">1.8.1.4</ecNumber>
    </recommendedName>
</protein>
<dbReference type="PIRSF" id="PIRSF000350">
    <property type="entry name" value="Mercury_reductase_MerA"/>
    <property type="match status" value="1"/>
</dbReference>
<feature type="domain" description="FAD/NAD(P)-binding" evidence="15">
    <location>
        <begin position="5"/>
        <end position="335"/>
    </location>
</feature>
<dbReference type="Proteomes" id="UP001597282">
    <property type="component" value="Unassembled WGS sequence"/>
</dbReference>
<comment type="similarity">
    <text evidence="2 13">Belongs to the class-I pyridine nucleotide-disulfide oxidoreductase family.</text>
</comment>
<sequence length="474" mass="51214">MADNYDLVVLGAGPGGYVAAIRAAQLGMKTAVVEKERVGGVCLHQGCIPSKSLLRSAELYHEMRQSEDYGIRVGEVQLEMDLVQGRKNRVKDQLHKGIQQLLHKNGVTVIEGTGRILGPSIFSPMPGTISVEKADGSEAEMLVPEHVIIATGSHPRSLPGLEVDGEYVMFSDHALEMESLPRSMVIVGGGVIGVEWASMLSDFGVEVTVVEFADRILPFEDADVSREMARLLKKRKVKVLTGAKVLSESVRVEEGRVAYQVDKGGEKLPLDAERMLVSVGREPNTEDIGLSNTSIQLEKGCIQVNPFMQTTESHIYAIGDVIGGYQLAHVASHEGILAVEHLAGHSPHPLDPTLVPRCTYSRPEVGSIGLSEKEAKEKGYDVKVGKFPFRGVGKSLVLGESDGFIKLVADQKTEDILGVHIIGPHATDLISEAGLAKVLDATPWEITQVIHPHPTLSEVYGEVSTALEGLPIHF</sequence>
<dbReference type="InterPro" id="IPR006258">
    <property type="entry name" value="Lipoamide_DH"/>
</dbReference>
<evidence type="ECO:0000256" key="4">
    <source>
        <dbReference type="ARBA" id="ARBA00016961"/>
    </source>
</evidence>
<evidence type="ECO:0000256" key="6">
    <source>
        <dbReference type="ARBA" id="ARBA00022630"/>
    </source>
</evidence>
<evidence type="ECO:0000256" key="3">
    <source>
        <dbReference type="ARBA" id="ARBA00012608"/>
    </source>
</evidence>
<comment type="subcellular location">
    <subcellularLocation>
        <location evidence="1">Cytoplasm</location>
    </subcellularLocation>
</comment>
<comment type="catalytic activity">
    <reaction evidence="12 13">
        <text>N(6)-[(R)-dihydrolipoyl]-L-lysyl-[protein] + NAD(+) = N(6)-[(R)-lipoyl]-L-lysyl-[protein] + NADH + H(+)</text>
        <dbReference type="Rhea" id="RHEA:15045"/>
        <dbReference type="Rhea" id="RHEA-COMP:10474"/>
        <dbReference type="Rhea" id="RHEA-COMP:10475"/>
        <dbReference type="ChEBI" id="CHEBI:15378"/>
        <dbReference type="ChEBI" id="CHEBI:57540"/>
        <dbReference type="ChEBI" id="CHEBI:57945"/>
        <dbReference type="ChEBI" id="CHEBI:83099"/>
        <dbReference type="ChEBI" id="CHEBI:83100"/>
        <dbReference type="EC" id="1.8.1.4"/>
    </reaction>
</comment>
<evidence type="ECO:0000256" key="12">
    <source>
        <dbReference type="ARBA" id="ARBA00049187"/>
    </source>
</evidence>
<keyword evidence="6 13" id="KW-0285">Flavoprotein</keyword>
<dbReference type="PRINTS" id="PR00368">
    <property type="entry name" value="FADPNR"/>
</dbReference>
<evidence type="ECO:0000313" key="16">
    <source>
        <dbReference type="EMBL" id="MFD1428096.1"/>
    </source>
</evidence>
<dbReference type="Gene3D" id="3.30.390.30">
    <property type="match status" value="1"/>
</dbReference>
<dbReference type="InterPro" id="IPR016156">
    <property type="entry name" value="FAD/NAD-linked_Rdtase_dimer_sf"/>
</dbReference>
<dbReference type="PANTHER" id="PTHR22912">
    <property type="entry name" value="DISULFIDE OXIDOREDUCTASE"/>
    <property type="match status" value="1"/>
</dbReference>
<dbReference type="SUPFAM" id="SSF51905">
    <property type="entry name" value="FAD/NAD(P)-binding domain"/>
    <property type="match status" value="1"/>
</dbReference>
<dbReference type="InterPro" id="IPR036188">
    <property type="entry name" value="FAD/NAD-bd_sf"/>
</dbReference>
<dbReference type="RefSeq" id="WP_380166684.1">
    <property type="nucleotide sequence ID" value="NZ_JBHTNU010000017.1"/>
</dbReference>
<keyword evidence="5" id="KW-0963">Cytoplasm</keyword>
<dbReference type="InterPro" id="IPR001100">
    <property type="entry name" value="Pyr_nuc-diS_OxRdtase"/>
</dbReference>
<dbReference type="InterPro" id="IPR023753">
    <property type="entry name" value="FAD/NAD-binding_dom"/>
</dbReference>
<evidence type="ECO:0000256" key="7">
    <source>
        <dbReference type="ARBA" id="ARBA00022827"/>
    </source>
</evidence>
<dbReference type="Pfam" id="PF07992">
    <property type="entry name" value="Pyr_redox_2"/>
    <property type="match status" value="1"/>
</dbReference>
<reference evidence="17" key="1">
    <citation type="journal article" date="2019" name="Int. J. Syst. Evol. Microbiol.">
        <title>The Global Catalogue of Microorganisms (GCM) 10K type strain sequencing project: providing services to taxonomists for standard genome sequencing and annotation.</title>
        <authorList>
            <consortium name="The Broad Institute Genomics Platform"/>
            <consortium name="The Broad Institute Genome Sequencing Center for Infectious Disease"/>
            <person name="Wu L."/>
            <person name="Ma J."/>
        </authorList>
    </citation>
    <scope>NUCLEOTIDE SEQUENCE [LARGE SCALE GENOMIC DNA]</scope>
    <source>
        <strain evidence="17">S1</strain>
    </source>
</reference>
<evidence type="ECO:0000259" key="15">
    <source>
        <dbReference type="Pfam" id="PF07992"/>
    </source>
</evidence>
<dbReference type="Pfam" id="PF02852">
    <property type="entry name" value="Pyr_redox_dim"/>
    <property type="match status" value="1"/>
</dbReference>
<comment type="cofactor">
    <cofactor evidence="13">
        <name>FAD</name>
        <dbReference type="ChEBI" id="CHEBI:57692"/>
    </cofactor>
    <text evidence="13">Binds 1 FAD per subunit.</text>
</comment>
<keyword evidence="11 13" id="KW-0676">Redox-active center</keyword>
<dbReference type="InterPro" id="IPR004099">
    <property type="entry name" value="Pyr_nucl-diS_OxRdtase_dimer"/>
</dbReference>
<keyword evidence="17" id="KW-1185">Reference proteome</keyword>
<keyword evidence="8 13" id="KW-0560">Oxidoreductase</keyword>
<dbReference type="InterPro" id="IPR050151">
    <property type="entry name" value="Class-I_Pyr_Nuc-Dis_Oxidored"/>
</dbReference>
<accession>A0ABW4CDT7</accession>
<evidence type="ECO:0000256" key="2">
    <source>
        <dbReference type="ARBA" id="ARBA00007532"/>
    </source>
</evidence>
<evidence type="ECO:0000256" key="9">
    <source>
        <dbReference type="ARBA" id="ARBA00023027"/>
    </source>
</evidence>
<gene>
    <name evidence="16" type="primary">lpdA</name>
    <name evidence="16" type="ORF">ACFQ4Y_14405</name>
</gene>
<comment type="caution">
    <text evidence="16">The sequence shown here is derived from an EMBL/GenBank/DDBJ whole genome shotgun (WGS) entry which is preliminary data.</text>
</comment>
<evidence type="ECO:0000256" key="13">
    <source>
        <dbReference type="RuleBase" id="RU003692"/>
    </source>
</evidence>
<organism evidence="16 17">
    <name type="scientific">Kroppenstedtia sanguinis</name>
    <dbReference type="NCBI Taxonomy" id="1380684"/>
    <lineage>
        <taxon>Bacteria</taxon>
        <taxon>Bacillati</taxon>
        <taxon>Bacillota</taxon>
        <taxon>Bacilli</taxon>
        <taxon>Bacillales</taxon>
        <taxon>Thermoactinomycetaceae</taxon>
        <taxon>Kroppenstedtia</taxon>
    </lineage>
</organism>
<evidence type="ECO:0000256" key="10">
    <source>
        <dbReference type="ARBA" id="ARBA00023157"/>
    </source>
</evidence>